<accession>D5E3H6</accession>
<evidence type="ECO:0000313" key="1">
    <source>
        <dbReference type="EMBL" id="ADE72351.1"/>
    </source>
</evidence>
<sequence length="230" mass="25545">MATNYKYSKELWLNGRPQLHVIKTKISNICTETICKPLTDTSYYGINGGFFDSRDYHKTPNASRAICVDTGESGKKITVGGKTFYKNYNYNNTSSNPISRKTAVIYTVSGTKKMTSMYAKTRDNVAAKYPKYNQIIGGMDYSSKAWGTKAYSAPTQRTVLAWSGSYAYLIVTEVAMSIPGLKKAVEQLGLNSANSIVLDGSGSTSMKCKEFVKKGDKRHIFNMVRLFKTS</sequence>
<dbReference type="RefSeq" id="WP_013060115.1">
    <property type="nucleotide sequence ID" value="NC_014025.1"/>
</dbReference>
<dbReference type="KEGG" id="bmq:BMQ_pBM50012"/>
<proteinExistence type="predicted"/>
<dbReference type="EMBL" id="CP001988">
    <property type="protein sequence ID" value="ADE72351.1"/>
    <property type="molecule type" value="Genomic_DNA"/>
</dbReference>
<reference evidence="1 2" key="1">
    <citation type="journal article" date="2011" name="J. Bacteriol.">
        <title>Genome sequences of the biotechnologically important Bacillus megaterium strains QM B1551 and DSM319.</title>
        <authorList>
            <person name="Eppinger M."/>
            <person name="Bunk B."/>
            <person name="Johns M.A."/>
            <person name="Edirisinghe J.N."/>
            <person name="Kutumbaka K.K."/>
            <person name="Koenig S.S."/>
            <person name="Huot Creasy H."/>
            <person name="Rosovitz M.J."/>
            <person name="Riley D.R."/>
            <person name="Daugherty S."/>
            <person name="Martin M."/>
            <person name="Elbourne L.D."/>
            <person name="Paulsen I."/>
            <person name="Biedendieck R."/>
            <person name="Braun C."/>
            <person name="Grayburn S."/>
            <person name="Dhingra S."/>
            <person name="Lukyanchuk V."/>
            <person name="Ball B."/>
            <person name="Ul-Qamar R."/>
            <person name="Seibel J."/>
            <person name="Bremer E."/>
            <person name="Jahn D."/>
            <person name="Ravel J."/>
            <person name="Vary P.S."/>
        </authorList>
    </citation>
    <scope>NUCLEOTIDE SEQUENCE [LARGE SCALE GENOMIC DNA]</scope>
    <source>
        <strain evidence="2">ATCC 12872 / QMB1551</strain>
        <plasmid evidence="1">pBM500</plasmid>
    </source>
</reference>
<keyword evidence="2" id="KW-1185">Reference proteome</keyword>
<geneLocation type="plasmid" evidence="1 2">
    <name>pBM500</name>
</geneLocation>
<organism evidence="1 2">
    <name type="scientific">Priestia megaterium (strain ATCC 12872 / QMB1551)</name>
    <name type="common">Bacillus megaterium</name>
    <dbReference type="NCBI Taxonomy" id="545693"/>
    <lineage>
        <taxon>Bacteria</taxon>
        <taxon>Bacillati</taxon>
        <taxon>Bacillota</taxon>
        <taxon>Bacilli</taxon>
        <taxon>Bacillales</taxon>
        <taxon>Bacillaceae</taxon>
        <taxon>Priestia</taxon>
    </lineage>
</organism>
<protein>
    <recommendedName>
        <fullName evidence="3">Phosphodiester glycosidase domain-containing protein</fullName>
    </recommendedName>
</protein>
<dbReference type="Proteomes" id="UP000000935">
    <property type="component" value="Plasmid pBM500"/>
</dbReference>
<evidence type="ECO:0000313" key="2">
    <source>
        <dbReference type="Proteomes" id="UP000000935"/>
    </source>
</evidence>
<dbReference type="HOGENOM" id="CLU_1202858_0_0_9"/>
<evidence type="ECO:0008006" key="3">
    <source>
        <dbReference type="Google" id="ProtNLM"/>
    </source>
</evidence>
<keyword evidence="1" id="KW-0614">Plasmid</keyword>
<name>D5E3H6_PRIM1</name>
<gene>
    <name evidence="1" type="ordered locus">BMQ_pBM50012</name>
</gene>
<dbReference type="AlphaFoldDB" id="D5E3H6"/>